<sequence>MAAAPAFRQSLTAFKLRLSTPDEEKFVLTTFEDLKTAVKEIQQEQAQRRGYRNLTKIKPFLVTLQQYALVIEQFVNAKSDFLAFIWANYPNSQVIFFYCKESDPLRRSFVDVARSLITQILELNPVCTRYLYDKALSSVEQNLSSMSTCIEILESLALHHSQLFIGIDGLDECGKLERSRILAMLHRILGSSKAKVNVRIFLASRKEGDIEKSLESANRLEIRPFHLKKDISSYVRVQVLELGKKFDLSAERQKHTTIEITTRVDGMWASPSADYLN</sequence>
<dbReference type="EMBL" id="JASNWA010000008">
    <property type="protein sequence ID" value="KAK3171157.1"/>
    <property type="molecule type" value="Genomic_DNA"/>
</dbReference>
<dbReference type="InterPro" id="IPR056884">
    <property type="entry name" value="NPHP3-like_N"/>
</dbReference>
<evidence type="ECO:0000313" key="3">
    <source>
        <dbReference type="EMBL" id="KAK3171157.1"/>
    </source>
</evidence>
<dbReference type="AlphaFoldDB" id="A0AAD9Z7C8"/>
<evidence type="ECO:0000256" key="1">
    <source>
        <dbReference type="ARBA" id="ARBA00022737"/>
    </source>
</evidence>
<protein>
    <recommendedName>
        <fullName evidence="2">Nephrocystin 3-like N-terminal domain-containing protein</fullName>
    </recommendedName>
</protein>
<gene>
    <name evidence="3" type="ORF">OEA41_003241</name>
</gene>
<reference evidence="3" key="1">
    <citation type="submission" date="2022-11" db="EMBL/GenBank/DDBJ databases">
        <title>Chromosomal genome sequence assembly and mating type (MAT) locus characterization of the leprose asexual lichenized fungus Lepraria neglecta (Nyl.) Erichsen.</title>
        <authorList>
            <person name="Allen J.L."/>
            <person name="Pfeffer B."/>
        </authorList>
    </citation>
    <scope>NUCLEOTIDE SEQUENCE</scope>
    <source>
        <strain evidence="3">Allen 5258</strain>
    </source>
</reference>
<organism evidence="3 4">
    <name type="scientific">Lepraria neglecta</name>
    <dbReference type="NCBI Taxonomy" id="209136"/>
    <lineage>
        <taxon>Eukaryota</taxon>
        <taxon>Fungi</taxon>
        <taxon>Dikarya</taxon>
        <taxon>Ascomycota</taxon>
        <taxon>Pezizomycotina</taxon>
        <taxon>Lecanoromycetes</taxon>
        <taxon>OSLEUM clade</taxon>
        <taxon>Lecanoromycetidae</taxon>
        <taxon>Lecanorales</taxon>
        <taxon>Lecanorineae</taxon>
        <taxon>Stereocaulaceae</taxon>
        <taxon>Lepraria</taxon>
    </lineage>
</organism>
<name>A0AAD9Z7C8_9LECA</name>
<comment type="caution">
    <text evidence="3">The sequence shown here is derived from an EMBL/GenBank/DDBJ whole genome shotgun (WGS) entry which is preliminary data.</text>
</comment>
<dbReference type="Pfam" id="PF24883">
    <property type="entry name" value="NPHP3_N"/>
    <property type="match status" value="1"/>
</dbReference>
<dbReference type="PANTHER" id="PTHR10039">
    <property type="entry name" value="AMELOGENIN"/>
    <property type="match status" value="1"/>
</dbReference>
<dbReference type="Gene3D" id="3.40.50.300">
    <property type="entry name" value="P-loop containing nucleotide triphosphate hydrolases"/>
    <property type="match status" value="1"/>
</dbReference>
<dbReference type="Proteomes" id="UP001276659">
    <property type="component" value="Unassembled WGS sequence"/>
</dbReference>
<accession>A0AAD9Z7C8</accession>
<evidence type="ECO:0000313" key="4">
    <source>
        <dbReference type="Proteomes" id="UP001276659"/>
    </source>
</evidence>
<keyword evidence="4" id="KW-1185">Reference proteome</keyword>
<dbReference type="InterPro" id="IPR027417">
    <property type="entry name" value="P-loop_NTPase"/>
</dbReference>
<proteinExistence type="predicted"/>
<evidence type="ECO:0000259" key="2">
    <source>
        <dbReference type="Pfam" id="PF24883"/>
    </source>
</evidence>
<keyword evidence="1" id="KW-0677">Repeat</keyword>
<feature type="domain" description="Nephrocystin 3-like N-terminal" evidence="2">
    <location>
        <begin position="91"/>
        <end position="205"/>
    </location>
</feature>
<dbReference type="PANTHER" id="PTHR10039:SF14">
    <property type="entry name" value="NACHT DOMAIN-CONTAINING PROTEIN"/>
    <property type="match status" value="1"/>
</dbReference>